<name>L8GU31_ACACF</name>
<dbReference type="RefSeq" id="XP_004338126.1">
    <property type="nucleotide sequence ID" value="XM_004338078.1"/>
</dbReference>
<dbReference type="GeneID" id="14916810"/>
<dbReference type="EMBL" id="KB008006">
    <property type="protein sequence ID" value="ELR16113.1"/>
    <property type="molecule type" value="Genomic_DNA"/>
</dbReference>
<evidence type="ECO:0000259" key="1">
    <source>
        <dbReference type="PROSITE" id="PS50181"/>
    </source>
</evidence>
<dbReference type="AlphaFoldDB" id="L8GU31"/>
<keyword evidence="3" id="KW-1185">Reference proteome</keyword>
<feature type="domain" description="F-box" evidence="1">
    <location>
        <begin position="1"/>
        <end position="53"/>
    </location>
</feature>
<dbReference type="Gene3D" id="1.20.1280.50">
    <property type="match status" value="1"/>
</dbReference>
<proteinExistence type="predicted"/>
<organism evidence="2 3">
    <name type="scientific">Acanthamoeba castellanii (strain ATCC 30010 / Neff)</name>
    <dbReference type="NCBI Taxonomy" id="1257118"/>
    <lineage>
        <taxon>Eukaryota</taxon>
        <taxon>Amoebozoa</taxon>
        <taxon>Discosea</taxon>
        <taxon>Longamoebia</taxon>
        <taxon>Centramoebida</taxon>
        <taxon>Acanthamoebidae</taxon>
        <taxon>Acanthamoeba</taxon>
    </lineage>
</organism>
<evidence type="ECO:0000313" key="2">
    <source>
        <dbReference type="EMBL" id="ELR16113.1"/>
    </source>
</evidence>
<accession>L8GU31</accession>
<feature type="non-terminal residue" evidence="2">
    <location>
        <position position="1"/>
    </location>
</feature>
<dbReference type="KEGG" id="acan:ACA1_176510"/>
<dbReference type="Proteomes" id="UP000011083">
    <property type="component" value="Unassembled WGS sequence"/>
</dbReference>
<dbReference type="SUPFAM" id="SSF81383">
    <property type="entry name" value="F-box domain"/>
    <property type="match status" value="1"/>
</dbReference>
<evidence type="ECO:0000313" key="3">
    <source>
        <dbReference type="Proteomes" id="UP000011083"/>
    </source>
</evidence>
<dbReference type="VEuPathDB" id="AmoebaDB:ACA1_176510"/>
<gene>
    <name evidence="2" type="ORF">ACA1_176510</name>
</gene>
<dbReference type="PROSITE" id="PS50181">
    <property type="entry name" value="FBOX"/>
    <property type="match status" value="1"/>
</dbReference>
<dbReference type="Pfam" id="PF12937">
    <property type="entry name" value="F-box-like"/>
    <property type="match status" value="1"/>
</dbReference>
<dbReference type="InterPro" id="IPR036047">
    <property type="entry name" value="F-box-like_dom_sf"/>
</dbReference>
<dbReference type="InterPro" id="IPR001810">
    <property type="entry name" value="F-box_dom"/>
</dbReference>
<sequence>FGGWLPEEVAVRVFRWLAPDDLARAELVCRQWHSLVSLSPASSSLTPWLWRKVHERHFGGPVPTKDKEKSFDQRTFCLHSARLLHKCGLLSTQKRDAFLVGALGSGDERIMELMCAHGAPVPPRMVIAAVRRGSLGTVSVLLRFVVPTQQTESDDGAQPPAAITTPLDPLEALLQGSGTSAETLWHRAAEGGHVSLMARLAKIHQEHSQERYRQLLLSYGPRGYTGKQTTSLQLFNR</sequence>
<protein>
    <recommendedName>
        <fullName evidence="1">F-box domain-containing protein</fullName>
    </recommendedName>
</protein>
<dbReference type="SMART" id="SM00256">
    <property type="entry name" value="FBOX"/>
    <property type="match status" value="1"/>
</dbReference>
<dbReference type="CDD" id="cd09917">
    <property type="entry name" value="F-box_SF"/>
    <property type="match status" value="1"/>
</dbReference>
<reference evidence="2 3" key="1">
    <citation type="journal article" date="2013" name="Genome Biol.">
        <title>Genome of Acanthamoeba castellanii highlights extensive lateral gene transfer and early evolution of tyrosine kinase signaling.</title>
        <authorList>
            <person name="Clarke M."/>
            <person name="Lohan A.J."/>
            <person name="Liu B."/>
            <person name="Lagkouvardos I."/>
            <person name="Roy S."/>
            <person name="Zafar N."/>
            <person name="Bertelli C."/>
            <person name="Schilde C."/>
            <person name="Kianianmomeni A."/>
            <person name="Burglin T.R."/>
            <person name="Frech C."/>
            <person name="Turcotte B."/>
            <person name="Kopec K.O."/>
            <person name="Synnott J.M."/>
            <person name="Choo C."/>
            <person name="Paponov I."/>
            <person name="Finkler A."/>
            <person name="Soon Heng Tan C."/>
            <person name="Hutchins A.P."/>
            <person name="Weinmeier T."/>
            <person name="Rattei T."/>
            <person name="Chu J.S."/>
            <person name="Gimenez G."/>
            <person name="Irimia M."/>
            <person name="Rigden D.J."/>
            <person name="Fitzpatrick D.A."/>
            <person name="Lorenzo-Morales J."/>
            <person name="Bateman A."/>
            <person name="Chiu C.H."/>
            <person name="Tang P."/>
            <person name="Hegemann P."/>
            <person name="Fromm H."/>
            <person name="Raoult D."/>
            <person name="Greub G."/>
            <person name="Miranda-Saavedra D."/>
            <person name="Chen N."/>
            <person name="Nash P."/>
            <person name="Ginger M.L."/>
            <person name="Horn M."/>
            <person name="Schaap P."/>
            <person name="Caler L."/>
            <person name="Loftus B."/>
        </authorList>
    </citation>
    <scope>NUCLEOTIDE SEQUENCE [LARGE SCALE GENOMIC DNA]</scope>
    <source>
        <strain evidence="2 3">Neff</strain>
    </source>
</reference>
<dbReference type="OrthoDB" id="10257471at2759"/>